<protein>
    <submittedName>
        <fullName evidence="3">Uncharacterized protein</fullName>
    </submittedName>
</protein>
<reference evidence="3" key="1">
    <citation type="submission" date="2022-11" db="UniProtKB">
        <authorList>
            <consortium name="WormBaseParasite"/>
        </authorList>
    </citation>
    <scope>IDENTIFICATION</scope>
</reference>
<dbReference type="GO" id="GO:0005892">
    <property type="term" value="C:acetylcholine-gated channel complex"/>
    <property type="evidence" value="ECO:0007669"/>
    <property type="project" value="InterPro"/>
</dbReference>
<sequence length="553" mass="63243">MSVLKKICCLKVFSTRKLEINTTENSNWIPVYWTLEQDKKIAVCSLPTFLSQSGVIGKKSYACVLISLEVARLIDEHELKFPLLRKVRKSEEDNTELIHKLVHALTFGMHRGNRIYIKAIRKGKLLQTETRGVTIPEAIEIGGHQFKEISYVTRVYGYIFEKLPIYLRSAIQWSRECENLSQLNHLYFLIIIKKAATLLVYQQPDEIIGFVDSHTHNISGALLAYTTVEHLASFCRWIVYRIFPETLKYLENEQVCFMYTVIKVWDNLDAETIPSWLVTLETILGRILRHTKMPYLNNIPAWFEEITSSFPFKYFIFLFYFTPLITELFYPVQALRKDWTNSGYPDLRGPTYQSCAEKMPKSLLYVCDPDRILNSTQLLQLNTALEKLAIGTPCPCQRRSQCSSGGDVGSPFHGFVVSIALADNLLMNFHSPSEQQLTDRAESFYELHEELKGEPEDRFDTGTLTLIVAVGFAFLLTLLITCCVCAFRCCGNLAEDNSSKSTSRVESFRTEVFRRGSAIRRSISRSPKFPIRNASPAPPLSSLSFLNDDTTMV</sequence>
<dbReference type="Proteomes" id="UP000887540">
    <property type="component" value="Unplaced"/>
</dbReference>
<keyword evidence="1" id="KW-0812">Transmembrane</keyword>
<dbReference type="PANTHER" id="PTHR37962">
    <property type="entry name" value="MALE STERILE (3) 76CA"/>
    <property type="match status" value="1"/>
</dbReference>
<dbReference type="Pfam" id="PF17175">
    <property type="entry name" value="MOLO1"/>
    <property type="match status" value="1"/>
</dbReference>
<evidence type="ECO:0000313" key="3">
    <source>
        <dbReference type="WBParaSite" id="ACRNAN_Path_743.g2817.t1"/>
    </source>
</evidence>
<name>A0A914CB95_9BILA</name>
<dbReference type="WBParaSite" id="ACRNAN_Path_743.g2817.t1">
    <property type="protein sequence ID" value="ACRNAN_Path_743.g2817.t1"/>
    <property type="gene ID" value="ACRNAN_Path_743.g2817"/>
</dbReference>
<dbReference type="PANTHER" id="PTHR37962:SF2">
    <property type="entry name" value="MALE STERILE (3) 76CA"/>
    <property type="match status" value="1"/>
</dbReference>
<evidence type="ECO:0000313" key="2">
    <source>
        <dbReference type="Proteomes" id="UP000887540"/>
    </source>
</evidence>
<organism evidence="2 3">
    <name type="scientific">Acrobeloides nanus</name>
    <dbReference type="NCBI Taxonomy" id="290746"/>
    <lineage>
        <taxon>Eukaryota</taxon>
        <taxon>Metazoa</taxon>
        <taxon>Ecdysozoa</taxon>
        <taxon>Nematoda</taxon>
        <taxon>Chromadorea</taxon>
        <taxon>Rhabditida</taxon>
        <taxon>Tylenchina</taxon>
        <taxon>Cephalobomorpha</taxon>
        <taxon>Cephaloboidea</taxon>
        <taxon>Cephalobidae</taxon>
        <taxon>Acrobeloides</taxon>
    </lineage>
</organism>
<keyword evidence="1" id="KW-1133">Transmembrane helix</keyword>
<keyword evidence="1" id="KW-0472">Membrane</keyword>
<dbReference type="AlphaFoldDB" id="A0A914CB95"/>
<accession>A0A914CB95</accession>
<keyword evidence="2" id="KW-1185">Reference proteome</keyword>
<feature type="transmembrane region" description="Helical" evidence="1">
    <location>
        <begin position="461"/>
        <end position="480"/>
    </location>
</feature>
<evidence type="ECO:0000256" key="1">
    <source>
        <dbReference type="SAM" id="Phobius"/>
    </source>
</evidence>
<dbReference type="InterPro" id="IPR033438">
    <property type="entry name" value="MOLO1"/>
</dbReference>
<proteinExistence type="predicted"/>